<dbReference type="AlphaFoldDB" id="A0A9X3N6F6"/>
<protein>
    <submittedName>
        <fullName evidence="3">MGMT family protein</fullName>
    </submittedName>
</protein>
<accession>A0A9X3N6F6</accession>
<organism evidence="3 4">
    <name type="scientific">Solirubrobacter phytolaccae</name>
    <dbReference type="NCBI Taxonomy" id="1404360"/>
    <lineage>
        <taxon>Bacteria</taxon>
        <taxon>Bacillati</taxon>
        <taxon>Actinomycetota</taxon>
        <taxon>Thermoleophilia</taxon>
        <taxon>Solirubrobacterales</taxon>
        <taxon>Solirubrobacteraceae</taxon>
        <taxon>Solirubrobacter</taxon>
    </lineage>
</organism>
<dbReference type="Pfam" id="PF01035">
    <property type="entry name" value="DNA_binding_1"/>
    <property type="match status" value="1"/>
</dbReference>
<dbReference type="EMBL" id="JAPDDP010000003">
    <property type="protein sequence ID" value="MDA0179154.1"/>
    <property type="molecule type" value="Genomic_DNA"/>
</dbReference>
<dbReference type="GO" id="GO:0003824">
    <property type="term" value="F:catalytic activity"/>
    <property type="evidence" value="ECO:0007669"/>
    <property type="project" value="InterPro"/>
</dbReference>
<evidence type="ECO:0000313" key="4">
    <source>
        <dbReference type="Proteomes" id="UP001147653"/>
    </source>
</evidence>
<evidence type="ECO:0000256" key="1">
    <source>
        <dbReference type="ARBA" id="ARBA00022763"/>
    </source>
</evidence>
<evidence type="ECO:0000259" key="2">
    <source>
        <dbReference type="Pfam" id="PF01035"/>
    </source>
</evidence>
<dbReference type="Gene3D" id="2.40.33.20">
    <property type="entry name" value="PK beta-barrel domain-like"/>
    <property type="match status" value="1"/>
</dbReference>
<comment type="caution">
    <text evidence="3">The sequence shown here is derived from an EMBL/GenBank/DDBJ whole genome shotgun (WGS) entry which is preliminary data.</text>
</comment>
<dbReference type="InterPro" id="IPR036388">
    <property type="entry name" value="WH-like_DNA-bd_sf"/>
</dbReference>
<dbReference type="GO" id="GO:0006281">
    <property type="term" value="P:DNA repair"/>
    <property type="evidence" value="ECO:0007669"/>
    <property type="project" value="InterPro"/>
</dbReference>
<dbReference type="SUPFAM" id="SSF50800">
    <property type="entry name" value="PK beta-barrel domain-like"/>
    <property type="match status" value="1"/>
</dbReference>
<dbReference type="InterPro" id="IPR014048">
    <property type="entry name" value="MethylDNA_cys_MeTrfase_DNA-bd"/>
</dbReference>
<dbReference type="Gene3D" id="1.10.10.10">
    <property type="entry name" value="Winged helix-like DNA-binding domain superfamily/Winged helix DNA-binding domain"/>
    <property type="match status" value="1"/>
</dbReference>
<reference evidence="3" key="1">
    <citation type="submission" date="2022-10" db="EMBL/GenBank/DDBJ databases">
        <title>The WGS of Solirubrobacter phytolaccae KCTC 29190.</title>
        <authorList>
            <person name="Jiang Z."/>
        </authorList>
    </citation>
    <scope>NUCLEOTIDE SEQUENCE</scope>
    <source>
        <strain evidence="3">KCTC 29190</strain>
    </source>
</reference>
<keyword evidence="4" id="KW-1185">Reference proteome</keyword>
<dbReference type="InterPro" id="IPR036217">
    <property type="entry name" value="MethylDNA_cys_MeTrfase_DNAb"/>
</dbReference>
<dbReference type="RefSeq" id="WP_270023418.1">
    <property type="nucleotide sequence ID" value="NZ_JAPDDP010000003.1"/>
</dbReference>
<feature type="domain" description="Methylated-DNA-[protein]-cysteine S-methyltransferase DNA binding" evidence="2">
    <location>
        <begin position="90"/>
        <end position="159"/>
    </location>
</feature>
<sequence>MAGFGEEDLTSGRVLVFESGAVVRITHACEICSALRKFVDAATYRALVGERGALGVVVRDGAILRGGRVVLDDHARFPVVPDAMASRAAWVLGQVPAGNVLTYDILLRLIGGKRAYVRALPAYVKRAEAAGLPGHRVLTSRGTLTGHVAYQKERLAREGTSVDDSERIIDRYRAWFGRDLYTTPISDIGMSAALDAPILPGRVSRHNVEIALT</sequence>
<evidence type="ECO:0000313" key="3">
    <source>
        <dbReference type="EMBL" id="MDA0179154.1"/>
    </source>
</evidence>
<proteinExistence type="predicted"/>
<gene>
    <name evidence="3" type="ORF">OJ997_02510</name>
</gene>
<name>A0A9X3N6F6_9ACTN</name>
<dbReference type="InterPro" id="IPR011037">
    <property type="entry name" value="Pyrv_Knase-like_insert_dom_sf"/>
</dbReference>
<keyword evidence="1" id="KW-0227">DNA damage</keyword>
<dbReference type="SUPFAM" id="SSF46767">
    <property type="entry name" value="Methylated DNA-protein cysteine methyltransferase, C-terminal domain"/>
    <property type="match status" value="1"/>
</dbReference>
<dbReference type="Proteomes" id="UP001147653">
    <property type="component" value="Unassembled WGS sequence"/>
</dbReference>